<dbReference type="SUPFAM" id="SSF82153">
    <property type="entry name" value="FAS1 domain"/>
    <property type="match status" value="4"/>
</dbReference>
<sequence>MRRLLILSISLPLICSNGIFSQLFDDEDMFGDDDAFPAIRPIRPMQSKYMRHVIRDDGFDEPRIVKAPAPIVPVRAFSSDPSRPRSVNRVTDSDFEGATFNSFNRVLDTAQNLFSNLFSMFPSREFTVRVDRPDPDDLMESEENEKEGSGERPSNSIRPQNDEDGEIDVNKLKAKAVDRFASFIEKIGATAVASSQLTGPHICVRELNNKVLEATKTKTSFRECKRFEKAVRCIERRSDKKGGLETVRIQECCSGFDTDDISANGCDRESLVMSARDVLSLANSSMVDLLDELGLSSVLDGPESYTIIAPPNSAIERIQRSSYTELRNLLENHILDGDLRDYEMVDGSEFNTQANSSVSVVQKDIEGRQKTLVNCVPLTTTNVRTSSGTIHHASDYIGLSSSNILEYLEESNKFKTFVSLITPELERKLRSTDGKYTVFAFSDGAFASLSESVRTNVISKSACVNDLIINHIVNGTFCSTQLEEQVITSMGGQELRVHTMVSANGTHTVHIGTAKITEADRFTSNGVVHVIDDVILLENLLTWRDHLLTFNEPLLDALSSLTMDSEPLTIFVPPFNSTLVHYSSLRDPHSFDIQGSLDMDVFALNHVAENKLVLYPAMNQTVTTVTNSTFFLGLYKNRSPISVRIHSDSSLFRTKPIIGCSRIVNQSIHACNSVLHFVDKPLPIIEGDLKWLFTTRQDLKRFHTLWKASDVADLMNTTLPITVFPPSDDAMSRNQYNALLKNETMINQFVRRYIVKGPLCSFDLRARANEFKYDLIPNEADEVLKSDTFGNELHISGARVQDEEIVLSNGIVHILETPITDIQRTRSSPFSFADILGLTTRMLS</sequence>
<dbReference type="InterPro" id="IPR036378">
    <property type="entry name" value="FAS1_dom_sf"/>
</dbReference>
<accession>A0A8R1UIQ0</accession>
<dbReference type="Proteomes" id="UP000005239">
    <property type="component" value="Unassembled WGS sequence"/>
</dbReference>
<feature type="compositionally biased region" description="Acidic residues" evidence="1">
    <location>
        <begin position="136"/>
        <end position="145"/>
    </location>
</feature>
<dbReference type="GO" id="GO:0030198">
    <property type="term" value="P:extracellular matrix organization"/>
    <property type="evidence" value="ECO:0000318"/>
    <property type="project" value="GO_Central"/>
</dbReference>
<evidence type="ECO:0000313" key="3">
    <source>
        <dbReference type="EnsemblMetazoa" id="PPA28023.1"/>
    </source>
</evidence>
<dbReference type="PANTHER" id="PTHR10900:SF124">
    <property type="entry name" value="FI05614P"/>
    <property type="match status" value="1"/>
</dbReference>
<accession>A0A2A6B668</accession>
<dbReference type="EnsemblMetazoa" id="PPA28023.1">
    <property type="protein sequence ID" value="PPA28023.1"/>
    <property type="gene ID" value="WBGene00117577"/>
</dbReference>
<evidence type="ECO:0000256" key="2">
    <source>
        <dbReference type="SAM" id="SignalP"/>
    </source>
</evidence>
<name>A0A2A6B668_PRIPA</name>
<feature type="region of interest" description="Disordered" evidence="1">
    <location>
        <begin position="129"/>
        <end position="166"/>
    </location>
</feature>
<protein>
    <submittedName>
        <fullName evidence="3">Uncharacterized protein</fullName>
    </submittedName>
</protein>
<keyword evidence="4" id="KW-1185">Reference proteome</keyword>
<dbReference type="Gene3D" id="2.30.180.10">
    <property type="entry name" value="FAS1 domain"/>
    <property type="match status" value="4"/>
</dbReference>
<dbReference type="GO" id="GO:0050839">
    <property type="term" value="F:cell adhesion molecule binding"/>
    <property type="evidence" value="ECO:0000318"/>
    <property type="project" value="GO_Central"/>
</dbReference>
<evidence type="ECO:0000256" key="1">
    <source>
        <dbReference type="SAM" id="MobiDB-lite"/>
    </source>
</evidence>
<dbReference type="GO" id="GO:0031012">
    <property type="term" value="C:extracellular matrix"/>
    <property type="evidence" value="ECO:0000318"/>
    <property type="project" value="GO_Central"/>
</dbReference>
<dbReference type="FunFam" id="2.30.180.10:FF:000032">
    <property type="entry name" value="Fasciclin domain-containing protein, putative"/>
    <property type="match status" value="1"/>
</dbReference>
<evidence type="ECO:0000313" key="4">
    <source>
        <dbReference type="Proteomes" id="UP000005239"/>
    </source>
</evidence>
<gene>
    <name evidence="3" type="primary">WBGene00117577</name>
</gene>
<reference evidence="3" key="2">
    <citation type="submission" date="2022-06" db="UniProtKB">
        <authorList>
            <consortium name="EnsemblMetazoa"/>
        </authorList>
    </citation>
    <scope>IDENTIFICATION</scope>
    <source>
        <strain evidence="3">PS312</strain>
    </source>
</reference>
<dbReference type="OrthoDB" id="286301at2759"/>
<reference evidence="4" key="1">
    <citation type="journal article" date="2008" name="Nat. Genet.">
        <title>The Pristionchus pacificus genome provides a unique perspective on nematode lifestyle and parasitism.</title>
        <authorList>
            <person name="Dieterich C."/>
            <person name="Clifton S.W."/>
            <person name="Schuster L.N."/>
            <person name="Chinwalla A."/>
            <person name="Delehaunty K."/>
            <person name="Dinkelacker I."/>
            <person name="Fulton L."/>
            <person name="Fulton R."/>
            <person name="Godfrey J."/>
            <person name="Minx P."/>
            <person name="Mitreva M."/>
            <person name="Roeseler W."/>
            <person name="Tian H."/>
            <person name="Witte H."/>
            <person name="Yang S.P."/>
            <person name="Wilson R.K."/>
            <person name="Sommer R.J."/>
        </authorList>
    </citation>
    <scope>NUCLEOTIDE SEQUENCE [LARGE SCALE GENOMIC DNA]</scope>
    <source>
        <strain evidence="4">PS312</strain>
    </source>
</reference>
<feature type="signal peptide" evidence="2">
    <location>
        <begin position="1"/>
        <end position="16"/>
    </location>
</feature>
<dbReference type="InterPro" id="IPR000782">
    <property type="entry name" value="FAS1_domain"/>
</dbReference>
<dbReference type="InterPro" id="IPR050904">
    <property type="entry name" value="Adhesion/Biosynth-related"/>
</dbReference>
<dbReference type="AlphaFoldDB" id="A0A2A6B668"/>
<proteinExistence type="predicted"/>
<organism evidence="3 4">
    <name type="scientific">Pristionchus pacificus</name>
    <name type="common">Parasitic nematode worm</name>
    <dbReference type="NCBI Taxonomy" id="54126"/>
    <lineage>
        <taxon>Eukaryota</taxon>
        <taxon>Metazoa</taxon>
        <taxon>Ecdysozoa</taxon>
        <taxon>Nematoda</taxon>
        <taxon>Chromadorea</taxon>
        <taxon>Rhabditida</taxon>
        <taxon>Rhabditina</taxon>
        <taxon>Diplogasteromorpha</taxon>
        <taxon>Diplogasteroidea</taxon>
        <taxon>Neodiplogasteridae</taxon>
        <taxon>Pristionchus</taxon>
    </lineage>
</organism>
<dbReference type="GO" id="GO:0007155">
    <property type="term" value="P:cell adhesion"/>
    <property type="evidence" value="ECO:0000318"/>
    <property type="project" value="GO_Central"/>
</dbReference>
<dbReference type="GO" id="GO:0005615">
    <property type="term" value="C:extracellular space"/>
    <property type="evidence" value="ECO:0000318"/>
    <property type="project" value="GO_Central"/>
</dbReference>
<dbReference type="PANTHER" id="PTHR10900">
    <property type="entry name" value="PERIOSTIN-RELATED"/>
    <property type="match status" value="1"/>
</dbReference>
<dbReference type="SMART" id="SM00554">
    <property type="entry name" value="FAS1"/>
    <property type="match status" value="3"/>
</dbReference>
<feature type="chain" id="PRO_5043501080" evidence="2">
    <location>
        <begin position="17"/>
        <end position="844"/>
    </location>
</feature>
<dbReference type="PROSITE" id="PS50213">
    <property type="entry name" value="FAS1"/>
    <property type="match status" value="4"/>
</dbReference>
<keyword evidence="2" id="KW-0732">Signal</keyword>
<dbReference type="Pfam" id="PF02469">
    <property type="entry name" value="Fasciclin"/>
    <property type="match status" value="3"/>
</dbReference>